<dbReference type="Gene3D" id="3.40.30.10">
    <property type="entry name" value="Glutaredoxin"/>
    <property type="match status" value="1"/>
</dbReference>
<dbReference type="Pfam" id="PF00578">
    <property type="entry name" value="AhpC-TSA"/>
    <property type="match status" value="1"/>
</dbReference>
<evidence type="ECO:0000259" key="2">
    <source>
        <dbReference type="PROSITE" id="PS51352"/>
    </source>
</evidence>
<dbReference type="InterPro" id="IPR045302">
    <property type="entry name" value="NHL2_NHL_rpt_dom"/>
</dbReference>
<dbReference type="GO" id="GO:0016209">
    <property type="term" value="F:antioxidant activity"/>
    <property type="evidence" value="ECO:0007669"/>
    <property type="project" value="InterPro"/>
</dbReference>
<dbReference type="CDD" id="cd14951">
    <property type="entry name" value="NHL-2_like"/>
    <property type="match status" value="1"/>
</dbReference>
<dbReference type="AlphaFoldDB" id="A0A7G7MBF7"/>
<evidence type="ECO:0000313" key="3">
    <source>
        <dbReference type="EMBL" id="QNG50118.1"/>
    </source>
</evidence>
<dbReference type="RefSeq" id="WP_185716880.1">
    <property type="nucleotide sequence ID" value="NZ_BAAAWI010000001.1"/>
</dbReference>
<dbReference type="PROSITE" id="PS51352">
    <property type="entry name" value="THIOREDOXIN_2"/>
    <property type="match status" value="1"/>
</dbReference>
<evidence type="ECO:0000256" key="1">
    <source>
        <dbReference type="ARBA" id="ARBA00022737"/>
    </source>
</evidence>
<keyword evidence="4" id="KW-1185">Reference proteome</keyword>
<dbReference type="EMBL" id="CP060131">
    <property type="protein sequence ID" value="QNG50118.1"/>
    <property type="molecule type" value="Genomic_DNA"/>
</dbReference>
<sequence>MRVRAPELRGRRWLNTGGADVTLADLRGKIVLLDFWTFCCVNCLHVLDELRELEERFADVLVVVGVHSPKFVHEADPDAVEAAVERYGVTHPVLDDPELGMWDAYAARAWPTLVVIDPAGYVVAQMAGEGHAHGLGVLLDELVATHADVLRRGDGPYVAPPEPETALRFPGKVIALPGGSFLVSDTAHHQLVELEPDLVTERRRIGSGERGAPFSEPQGLLLLPDGDVLVADSVNHAVRRVDLADGTVSTVAGTGSQLRTRVEVGDTSGELSTPWDLAWWDGRVVVAMAGPHQLWTVDPATGVARVLAGTTNEGLRDGPPSDAFFAQPSGLAVSPDGTLWIADSETSALRSLVASPSVGAEVSTAVGLGLFDFGHRDGDADQALLQHPLGVAVLPDGSIAIADTYNGALRRYDPATRTVSTLARDLREPSDVLVDGDALVVVESAAHRLVRVPIPASTRVDAGAHRVRRARTDLSPGALTLHVDFVPPTGQHLDARFGDPTSLTVAASPPDLLVSGGGTSPGLTRELVLAADGEGVLQVSVAAAACDDGDGVFAACHRYQQDWGIPLRLVDGAPTTLTLPLRSTAHPGTPEP</sequence>
<dbReference type="Gene3D" id="2.120.10.30">
    <property type="entry name" value="TolB, C-terminal domain"/>
    <property type="match status" value="2"/>
</dbReference>
<evidence type="ECO:0000313" key="4">
    <source>
        <dbReference type="Proteomes" id="UP000515728"/>
    </source>
</evidence>
<dbReference type="InterPro" id="IPR000866">
    <property type="entry name" value="AhpC/TSA"/>
</dbReference>
<dbReference type="InterPro" id="IPR001258">
    <property type="entry name" value="NHL_repeat"/>
</dbReference>
<proteinExistence type="predicted"/>
<dbReference type="PANTHER" id="PTHR46388">
    <property type="entry name" value="NHL REPEAT-CONTAINING PROTEIN 2"/>
    <property type="match status" value="1"/>
</dbReference>
<dbReference type="InterPro" id="IPR011042">
    <property type="entry name" value="6-blade_b-propeller_TolB-like"/>
</dbReference>
<keyword evidence="1" id="KW-0677">Repeat</keyword>
<dbReference type="KEGG" id="ppel:H6H00_17785"/>
<dbReference type="Proteomes" id="UP000515728">
    <property type="component" value="Chromosome"/>
</dbReference>
<dbReference type="InterPro" id="IPR013766">
    <property type="entry name" value="Thioredoxin_domain"/>
</dbReference>
<name>A0A7G7MBF7_9PSEU</name>
<dbReference type="InterPro" id="IPR036249">
    <property type="entry name" value="Thioredoxin-like_sf"/>
</dbReference>
<accession>A0A7G7MBF7</accession>
<organism evidence="3 4">
    <name type="scientific">Pseudonocardia petroleophila</name>
    <dbReference type="NCBI Taxonomy" id="37331"/>
    <lineage>
        <taxon>Bacteria</taxon>
        <taxon>Bacillati</taxon>
        <taxon>Actinomycetota</taxon>
        <taxon>Actinomycetes</taxon>
        <taxon>Pseudonocardiales</taxon>
        <taxon>Pseudonocardiaceae</taxon>
        <taxon>Pseudonocardia</taxon>
    </lineage>
</organism>
<dbReference type="GO" id="GO:0016491">
    <property type="term" value="F:oxidoreductase activity"/>
    <property type="evidence" value="ECO:0007669"/>
    <property type="project" value="InterPro"/>
</dbReference>
<dbReference type="SUPFAM" id="SSF52833">
    <property type="entry name" value="Thioredoxin-like"/>
    <property type="match status" value="1"/>
</dbReference>
<protein>
    <submittedName>
        <fullName evidence="3">Redoxin domain-containing protein</fullName>
    </submittedName>
</protein>
<reference evidence="3 4" key="1">
    <citation type="submission" date="2020-08" db="EMBL/GenBank/DDBJ databases">
        <authorList>
            <person name="Mo P."/>
        </authorList>
    </citation>
    <scope>NUCLEOTIDE SEQUENCE [LARGE SCALE GENOMIC DNA]</scope>
    <source>
        <strain evidence="3 4">CGMCC 4.1532</strain>
    </source>
</reference>
<dbReference type="Pfam" id="PF01436">
    <property type="entry name" value="NHL"/>
    <property type="match status" value="3"/>
</dbReference>
<gene>
    <name evidence="3" type="ORF">H6H00_17785</name>
</gene>
<dbReference type="PANTHER" id="PTHR46388:SF2">
    <property type="entry name" value="NHL REPEAT-CONTAINING PROTEIN 2"/>
    <property type="match status" value="1"/>
</dbReference>
<feature type="domain" description="Thioredoxin" evidence="2">
    <location>
        <begin position="1"/>
        <end position="144"/>
    </location>
</feature>
<dbReference type="SUPFAM" id="SSF101898">
    <property type="entry name" value="NHL repeat"/>
    <property type="match status" value="1"/>
</dbReference>